<dbReference type="GO" id="GO:0003735">
    <property type="term" value="F:structural constituent of ribosome"/>
    <property type="evidence" value="ECO:0007669"/>
    <property type="project" value="InterPro"/>
</dbReference>
<keyword evidence="6" id="KW-0687">Ribonucleoprotein</keyword>
<dbReference type="InterPro" id="IPR043140">
    <property type="entry name" value="Ribosomal_uS14_sf"/>
</dbReference>
<evidence type="ECO:0000256" key="5">
    <source>
        <dbReference type="ARBA" id="ARBA00022980"/>
    </source>
</evidence>
<keyword evidence="4" id="KW-0862">Zinc</keyword>
<dbReference type="EMBL" id="NEDP02000896">
    <property type="protein sequence ID" value="OWF54738.1"/>
    <property type="molecule type" value="Genomic_DNA"/>
</dbReference>
<protein>
    <recommendedName>
        <fullName evidence="7">Small ribosomal subunit protein uS14</fullName>
    </recommendedName>
    <alternativeName>
        <fullName evidence="8">40S ribosomal protein S29</fullName>
    </alternativeName>
</protein>
<dbReference type="PROSITE" id="PS00527">
    <property type="entry name" value="RIBOSOMAL_S14"/>
    <property type="match status" value="1"/>
</dbReference>
<comment type="cofactor">
    <cofactor evidence="1">
        <name>Zn(2+)</name>
        <dbReference type="ChEBI" id="CHEBI:29105"/>
    </cofactor>
</comment>
<gene>
    <name evidence="9" type="ORF">KP79_PYT00299</name>
</gene>
<evidence type="ECO:0000256" key="6">
    <source>
        <dbReference type="ARBA" id="ARBA00023274"/>
    </source>
</evidence>
<evidence type="ECO:0000313" key="9">
    <source>
        <dbReference type="EMBL" id="OWF54738.1"/>
    </source>
</evidence>
<evidence type="ECO:0000256" key="1">
    <source>
        <dbReference type="ARBA" id="ARBA00001947"/>
    </source>
</evidence>
<comment type="similarity">
    <text evidence="2">Belongs to the universal ribosomal protein uS14 family.</text>
</comment>
<dbReference type="Gene3D" id="4.10.830.10">
    <property type="entry name" value="30s Ribosomal Protein S14, Chain N"/>
    <property type="match status" value="1"/>
</dbReference>
<evidence type="ECO:0000313" key="10">
    <source>
        <dbReference type="Proteomes" id="UP000242188"/>
    </source>
</evidence>
<dbReference type="PANTHER" id="PTHR12010:SF2">
    <property type="entry name" value="40S RIBOSOMAL PROTEIN S29"/>
    <property type="match status" value="1"/>
</dbReference>
<dbReference type="PANTHER" id="PTHR12010">
    <property type="entry name" value="40S RIBOSOMAL PROTEIN S29"/>
    <property type="match status" value="1"/>
</dbReference>
<keyword evidence="5 9" id="KW-0689">Ribosomal protein</keyword>
<evidence type="ECO:0000256" key="4">
    <source>
        <dbReference type="ARBA" id="ARBA00022833"/>
    </source>
</evidence>
<keyword evidence="10" id="KW-1185">Reference proteome</keyword>
<evidence type="ECO:0000256" key="8">
    <source>
        <dbReference type="ARBA" id="ARBA00035455"/>
    </source>
</evidence>
<evidence type="ECO:0000256" key="3">
    <source>
        <dbReference type="ARBA" id="ARBA00011542"/>
    </source>
</evidence>
<evidence type="ECO:0000256" key="2">
    <source>
        <dbReference type="ARBA" id="ARBA00009083"/>
    </source>
</evidence>
<organism evidence="9 10">
    <name type="scientific">Mizuhopecten yessoensis</name>
    <name type="common">Japanese scallop</name>
    <name type="synonym">Patinopecten yessoensis</name>
    <dbReference type="NCBI Taxonomy" id="6573"/>
    <lineage>
        <taxon>Eukaryota</taxon>
        <taxon>Metazoa</taxon>
        <taxon>Spiralia</taxon>
        <taxon>Lophotrochozoa</taxon>
        <taxon>Mollusca</taxon>
        <taxon>Bivalvia</taxon>
        <taxon>Autobranchia</taxon>
        <taxon>Pteriomorphia</taxon>
        <taxon>Pectinida</taxon>
        <taxon>Pectinoidea</taxon>
        <taxon>Pectinidae</taxon>
        <taxon>Mizuhopecten</taxon>
    </lineage>
</organism>
<comment type="caution">
    <text evidence="9">The sequence shown here is derived from an EMBL/GenBank/DDBJ whole genome shotgun (WGS) entry which is preliminary data.</text>
</comment>
<dbReference type="GO" id="GO:0022627">
    <property type="term" value="C:cytosolic small ribosomal subunit"/>
    <property type="evidence" value="ECO:0007669"/>
    <property type="project" value="TreeGrafter"/>
</dbReference>
<evidence type="ECO:0000256" key="7">
    <source>
        <dbReference type="ARBA" id="ARBA00035167"/>
    </source>
</evidence>
<dbReference type="STRING" id="6573.A0A210R136"/>
<comment type="subunit">
    <text evidence="3">Component of the 40S small ribosomal subunit.</text>
</comment>
<dbReference type="Pfam" id="PF00253">
    <property type="entry name" value="Ribosomal_S14"/>
    <property type="match status" value="1"/>
</dbReference>
<reference evidence="9 10" key="1">
    <citation type="journal article" date="2017" name="Nat. Ecol. Evol.">
        <title>Scallop genome provides insights into evolution of bilaterian karyotype and development.</title>
        <authorList>
            <person name="Wang S."/>
            <person name="Zhang J."/>
            <person name="Jiao W."/>
            <person name="Li J."/>
            <person name="Xun X."/>
            <person name="Sun Y."/>
            <person name="Guo X."/>
            <person name="Huan P."/>
            <person name="Dong B."/>
            <person name="Zhang L."/>
            <person name="Hu X."/>
            <person name="Sun X."/>
            <person name="Wang J."/>
            <person name="Zhao C."/>
            <person name="Wang Y."/>
            <person name="Wang D."/>
            <person name="Huang X."/>
            <person name="Wang R."/>
            <person name="Lv J."/>
            <person name="Li Y."/>
            <person name="Zhang Z."/>
            <person name="Liu B."/>
            <person name="Lu W."/>
            <person name="Hui Y."/>
            <person name="Liang J."/>
            <person name="Zhou Z."/>
            <person name="Hou R."/>
            <person name="Li X."/>
            <person name="Liu Y."/>
            <person name="Li H."/>
            <person name="Ning X."/>
            <person name="Lin Y."/>
            <person name="Zhao L."/>
            <person name="Xing Q."/>
            <person name="Dou J."/>
            <person name="Li Y."/>
            <person name="Mao J."/>
            <person name="Guo H."/>
            <person name="Dou H."/>
            <person name="Li T."/>
            <person name="Mu C."/>
            <person name="Jiang W."/>
            <person name="Fu Q."/>
            <person name="Fu X."/>
            <person name="Miao Y."/>
            <person name="Liu J."/>
            <person name="Yu Q."/>
            <person name="Li R."/>
            <person name="Liao H."/>
            <person name="Li X."/>
            <person name="Kong Y."/>
            <person name="Jiang Z."/>
            <person name="Chourrout D."/>
            <person name="Li R."/>
            <person name="Bao Z."/>
        </authorList>
    </citation>
    <scope>NUCLEOTIDE SEQUENCE [LARGE SCALE GENOMIC DNA]</scope>
    <source>
        <strain evidence="9 10">PY_sf001</strain>
    </source>
</reference>
<dbReference type="OrthoDB" id="10252683at2759"/>
<dbReference type="Proteomes" id="UP000242188">
    <property type="component" value="Unassembled WGS sequence"/>
</dbReference>
<dbReference type="InterPro" id="IPR018271">
    <property type="entry name" value="Ribosomal_uS14_CS"/>
</dbReference>
<dbReference type="FunFam" id="4.10.830.10:FF:000002">
    <property type="entry name" value="40S ribosomal protein S29"/>
    <property type="match status" value="1"/>
</dbReference>
<dbReference type="AlphaFoldDB" id="A0A210R136"/>
<sequence length="150" mass="17264">MTLFSDLSLKPFVVSPPPWHSLLVLSARLQYHLTLSASERNSHPLHECIFLHNDREQFLLFLVRHGGGEIGRDAFCFRCQSEASPCALFSEIAIMGFANIWNAHPRKFGPGSRYCRVCKNTHGIIRKYGLNMCRRCFREYSDDIGFKKLD</sequence>
<proteinExistence type="inferred from homology"/>
<dbReference type="InterPro" id="IPR001209">
    <property type="entry name" value="Ribosomal_uS14"/>
</dbReference>
<dbReference type="GO" id="GO:0002181">
    <property type="term" value="P:cytoplasmic translation"/>
    <property type="evidence" value="ECO:0007669"/>
    <property type="project" value="TreeGrafter"/>
</dbReference>
<dbReference type="GO" id="GO:0008270">
    <property type="term" value="F:zinc ion binding"/>
    <property type="evidence" value="ECO:0007669"/>
    <property type="project" value="InterPro"/>
</dbReference>
<dbReference type="InterPro" id="IPR039744">
    <property type="entry name" value="RIbosomal_uS14_euk_arc"/>
</dbReference>
<dbReference type="NCBIfam" id="NF004424">
    <property type="entry name" value="PRK05766.1"/>
    <property type="match status" value="1"/>
</dbReference>
<accession>A0A210R136</accession>
<name>A0A210R136_MIZYE</name>